<keyword evidence="2" id="KW-0813">Transport</keyword>
<organism evidence="7 8">
    <name type="scientific">Bradyrhizobium rifense</name>
    <dbReference type="NCBI Taxonomy" id="515499"/>
    <lineage>
        <taxon>Bacteria</taxon>
        <taxon>Pseudomonadati</taxon>
        <taxon>Pseudomonadota</taxon>
        <taxon>Alphaproteobacteria</taxon>
        <taxon>Hyphomicrobiales</taxon>
        <taxon>Nitrobacteraceae</taxon>
        <taxon>Bradyrhizobium</taxon>
    </lineage>
</organism>
<gene>
    <name evidence="7" type="ORF">FXB40_04695</name>
</gene>
<protein>
    <submittedName>
        <fullName evidence="7">ABC transporter ATP-binding protein</fullName>
    </submittedName>
</protein>
<keyword evidence="4 7" id="KW-0067">ATP-binding</keyword>
<comment type="similarity">
    <text evidence="1">Belongs to the ABC transporter superfamily.</text>
</comment>
<reference evidence="7 8" key="1">
    <citation type="submission" date="2019-08" db="EMBL/GenBank/DDBJ databases">
        <title>Bradyrhizobium hipponensis sp. nov., a rhizobium isolated from a Lupinus angustifolius root nodule in Tunisia.</title>
        <authorList>
            <person name="Off K."/>
            <person name="Rejili M."/>
            <person name="Mars M."/>
            <person name="Brachmann A."/>
            <person name="Marin M."/>
        </authorList>
    </citation>
    <scope>NUCLEOTIDE SEQUENCE [LARGE SCALE GENOMIC DNA]</scope>
    <source>
        <strain evidence="7 8">CTAW71</strain>
    </source>
</reference>
<evidence type="ECO:0000256" key="5">
    <source>
        <dbReference type="ARBA" id="ARBA00024722"/>
    </source>
</evidence>
<dbReference type="Proteomes" id="UP000324758">
    <property type="component" value="Unassembled WGS sequence"/>
</dbReference>
<dbReference type="GO" id="GO:0005524">
    <property type="term" value="F:ATP binding"/>
    <property type="evidence" value="ECO:0007669"/>
    <property type="project" value="UniProtKB-KW"/>
</dbReference>
<dbReference type="CDD" id="cd03257">
    <property type="entry name" value="ABC_NikE_OppD_transporters"/>
    <property type="match status" value="1"/>
</dbReference>
<keyword evidence="8" id="KW-1185">Reference proteome</keyword>
<evidence type="ECO:0000313" key="7">
    <source>
        <dbReference type="EMBL" id="TYL98828.1"/>
    </source>
</evidence>
<evidence type="ECO:0000256" key="1">
    <source>
        <dbReference type="ARBA" id="ARBA00005417"/>
    </source>
</evidence>
<name>A0A5D3KZG6_9BRAD</name>
<evidence type="ECO:0000256" key="3">
    <source>
        <dbReference type="ARBA" id="ARBA00022741"/>
    </source>
</evidence>
<comment type="caution">
    <text evidence="7">The sequence shown here is derived from an EMBL/GenBank/DDBJ whole genome shotgun (WGS) entry which is preliminary data.</text>
</comment>
<keyword evidence="3" id="KW-0547">Nucleotide-binding</keyword>
<dbReference type="Gene3D" id="3.40.50.300">
    <property type="entry name" value="P-loop containing nucleotide triphosphate hydrolases"/>
    <property type="match status" value="1"/>
</dbReference>
<dbReference type="PROSITE" id="PS50893">
    <property type="entry name" value="ABC_TRANSPORTER_2"/>
    <property type="match status" value="1"/>
</dbReference>
<dbReference type="GO" id="GO:0016887">
    <property type="term" value="F:ATP hydrolysis activity"/>
    <property type="evidence" value="ECO:0007669"/>
    <property type="project" value="InterPro"/>
</dbReference>
<feature type="domain" description="ABC transporter" evidence="6">
    <location>
        <begin position="32"/>
        <end position="281"/>
    </location>
</feature>
<dbReference type="EMBL" id="VSSS01000010">
    <property type="protein sequence ID" value="TYL98828.1"/>
    <property type="molecule type" value="Genomic_DNA"/>
</dbReference>
<dbReference type="InterPro" id="IPR050319">
    <property type="entry name" value="ABC_transp_ATP-bind"/>
</dbReference>
<dbReference type="SMART" id="SM00382">
    <property type="entry name" value="AAA"/>
    <property type="match status" value="1"/>
</dbReference>
<comment type="function">
    <text evidence="5">Involved in beta-(1--&gt;2)glucan export. Transmembrane domains (TMD) form a pore in the inner membrane and the ATP-binding domain (NBD) is responsible for energy generation.</text>
</comment>
<sequence length="301" mass="32816">MRSSPTGLRCIASILDRPFSAAFRCVQAPAMLKVSRLTKSFKGRGWRSHDVLAVDDVNFEIARGGSLGVVGESGSGKSTLARMISRLIDNTGGSIVFEGIDIGAVSPSSFVHRPERRRIQHVFQDTGENLTPHLTAGAAIADPIRRLVGLADERQIRLKVEALATSVALNPELLNRYPHQLSGGQKARVGISRALASAPDLLILDEPTAALDVSVQAAILKLLHRLRREFGLAYLFISHDIEVVRLMCEDVIIMRLGRVVEQGPTRQILKAPQSDYGRELLEAVPRLNDRKHASSAMIAPS</sequence>
<dbReference type="InterPro" id="IPR003593">
    <property type="entry name" value="AAA+_ATPase"/>
</dbReference>
<dbReference type="AlphaFoldDB" id="A0A5D3KZG6"/>
<accession>A0A5D3KZG6</accession>
<dbReference type="PANTHER" id="PTHR43776:SF7">
    <property type="entry name" value="D,D-DIPEPTIDE TRANSPORT ATP-BINDING PROTEIN DDPF-RELATED"/>
    <property type="match status" value="1"/>
</dbReference>
<dbReference type="InterPro" id="IPR017871">
    <property type="entry name" value="ABC_transporter-like_CS"/>
</dbReference>
<evidence type="ECO:0000313" key="8">
    <source>
        <dbReference type="Proteomes" id="UP000324758"/>
    </source>
</evidence>
<dbReference type="InterPro" id="IPR003439">
    <property type="entry name" value="ABC_transporter-like_ATP-bd"/>
</dbReference>
<evidence type="ECO:0000259" key="6">
    <source>
        <dbReference type="PROSITE" id="PS50893"/>
    </source>
</evidence>
<dbReference type="Pfam" id="PF00005">
    <property type="entry name" value="ABC_tran"/>
    <property type="match status" value="1"/>
</dbReference>
<dbReference type="SUPFAM" id="SSF52540">
    <property type="entry name" value="P-loop containing nucleoside triphosphate hydrolases"/>
    <property type="match status" value="1"/>
</dbReference>
<evidence type="ECO:0000256" key="2">
    <source>
        <dbReference type="ARBA" id="ARBA00022448"/>
    </source>
</evidence>
<proteinExistence type="inferred from homology"/>
<dbReference type="PANTHER" id="PTHR43776">
    <property type="entry name" value="TRANSPORT ATP-BINDING PROTEIN"/>
    <property type="match status" value="1"/>
</dbReference>
<dbReference type="OrthoDB" id="9784450at2"/>
<dbReference type="InterPro" id="IPR027417">
    <property type="entry name" value="P-loop_NTPase"/>
</dbReference>
<dbReference type="GO" id="GO:0055085">
    <property type="term" value="P:transmembrane transport"/>
    <property type="evidence" value="ECO:0007669"/>
    <property type="project" value="UniProtKB-ARBA"/>
</dbReference>
<dbReference type="PROSITE" id="PS00211">
    <property type="entry name" value="ABC_TRANSPORTER_1"/>
    <property type="match status" value="1"/>
</dbReference>
<evidence type="ECO:0000256" key="4">
    <source>
        <dbReference type="ARBA" id="ARBA00022840"/>
    </source>
</evidence>